<evidence type="ECO:0000259" key="3">
    <source>
        <dbReference type="PROSITE" id="PS50837"/>
    </source>
</evidence>
<evidence type="ECO:0000313" key="4">
    <source>
        <dbReference type="EMBL" id="KAK5953896.1"/>
    </source>
</evidence>
<dbReference type="EMBL" id="JAKLMC020000010">
    <property type="protein sequence ID" value="KAK5953896.1"/>
    <property type="molecule type" value="Genomic_DNA"/>
</dbReference>
<dbReference type="InterPro" id="IPR007111">
    <property type="entry name" value="NACHT_NTPase"/>
</dbReference>
<dbReference type="PROSITE" id="PS50837">
    <property type="entry name" value="NACHT"/>
    <property type="match status" value="1"/>
</dbReference>
<reference evidence="4 5" key="1">
    <citation type="submission" date="2022-12" db="EMBL/GenBank/DDBJ databases">
        <title>Genomic features and morphological characterization of a novel Knufia sp. strain isolated from spacecraft assembly facility.</title>
        <authorList>
            <person name="Teixeira M."/>
            <person name="Chander A.M."/>
            <person name="Stajich J.E."/>
            <person name="Venkateswaran K."/>
        </authorList>
    </citation>
    <scope>NUCLEOTIDE SEQUENCE [LARGE SCALE GENOMIC DNA]</scope>
    <source>
        <strain evidence="4 5">FJI-L2-BK-P2</strain>
    </source>
</reference>
<keyword evidence="5" id="KW-1185">Reference proteome</keyword>
<dbReference type="Pfam" id="PF24883">
    <property type="entry name" value="NPHP3_N"/>
    <property type="match status" value="1"/>
</dbReference>
<accession>A0AAN8EUD2</accession>
<comment type="caution">
    <text evidence="4">The sequence shown here is derived from an EMBL/GenBank/DDBJ whole genome shotgun (WGS) entry which is preliminary data.</text>
</comment>
<sequence length="732" mass="84634">MAEDYDKAAGPVASPDQEQRTGSGHHFGNIYASGNAFLHLGDDLVARTEEQAKQKQKQRHGTETRVGLYYTAMNTRRWQLGESPKAALEWIWNSKFCAWLRSKEELFWICGKPGSGKSTLVNYLSTSKRLLVELSVHGAQWSVIDFYFDFRAGEDTANTKPKLGLLKSLVYQLLDENEAFREYVDAQNCLEETWFDREERLVEHLIGGLREMKGNVLIFIDGLDECAVHLGQLTTSLLRIQRQSNVKMCLASRPEPILLRLLSKFPVLQMQDFNVATIRDHIRMVCEHFDADESTSLEPLWIEVEREANGVILWARFVVDELFEQRISGATMKELQEKLRTYPKELKDVYARILSRLSEKEVIHAAIAFYALRTGQQYFASDIGLPIYEFFILWVVMVEVVDEEMVFDRGFDINQFRSRLHAMLGGLIEFSDALNVVRYVHKTLESYLEEPNKVKALMEQYIRPMSSDDPDKFTKEVFSIVIRKAIAEIECTEQDFQKAIYEIQEPRDTITCLHKVLPEGHWYHRSAFLLRAIDEYPKLLSNSEADVPELCHISASPLFMLHCRVADESGYITCGCDNTYSGEAQTVPYHLCFLARHDFTRAFKCSFNRSKSKLTRRSIELIITFIALTTREEMYDRDSEYHRSHARRRDLIDFLFANRKPSGHHILIWLMIDFDKPPEYVLRYHERSVKVELGSLLKSPLCPWPSVNLLCCWAWLSDDAGAGMLVKKDSIC</sequence>
<keyword evidence="1" id="KW-0677">Repeat</keyword>
<dbReference type="InterPro" id="IPR056884">
    <property type="entry name" value="NPHP3-like_N"/>
</dbReference>
<dbReference type="Proteomes" id="UP001316803">
    <property type="component" value="Unassembled WGS sequence"/>
</dbReference>
<dbReference type="PANTHER" id="PTHR10039">
    <property type="entry name" value="AMELOGENIN"/>
    <property type="match status" value="1"/>
</dbReference>
<gene>
    <name evidence="4" type="ORF">OHC33_005167</name>
</gene>
<feature type="domain" description="NACHT" evidence="3">
    <location>
        <begin position="105"/>
        <end position="254"/>
    </location>
</feature>
<protein>
    <recommendedName>
        <fullName evidence="3">NACHT domain-containing protein</fullName>
    </recommendedName>
</protein>
<dbReference type="InterPro" id="IPR027417">
    <property type="entry name" value="P-loop_NTPase"/>
</dbReference>
<proteinExistence type="predicted"/>
<evidence type="ECO:0000256" key="2">
    <source>
        <dbReference type="SAM" id="MobiDB-lite"/>
    </source>
</evidence>
<organism evidence="4 5">
    <name type="scientific">Knufia fluminis</name>
    <dbReference type="NCBI Taxonomy" id="191047"/>
    <lineage>
        <taxon>Eukaryota</taxon>
        <taxon>Fungi</taxon>
        <taxon>Dikarya</taxon>
        <taxon>Ascomycota</taxon>
        <taxon>Pezizomycotina</taxon>
        <taxon>Eurotiomycetes</taxon>
        <taxon>Chaetothyriomycetidae</taxon>
        <taxon>Chaetothyriales</taxon>
        <taxon>Trichomeriaceae</taxon>
        <taxon>Knufia</taxon>
    </lineage>
</organism>
<dbReference type="SUPFAM" id="SSF52540">
    <property type="entry name" value="P-loop containing nucleoside triphosphate hydrolases"/>
    <property type="match status" value="1"/>
</dbReference>
<dbReference type="Gene3D" id="3.40.50.300">
    <property type="entry name" value="P-loop containing nucleotide triphosphate hydrolases"/>
    <property type="match status" value="1"/>
</dbReference>
<evidence type="ECO:0000256" key="1">
    <source>
        <dbReference type="ARBA" id="ARBA00022737"/>
    </source>
</evidence>
<name>A0AAN8EUD2_9EURO</name>
<evidence type="ECO:0000313" key="5">
    <source>
        <dbReference type="Proteomes" id="UP001316803"/>
    </source>
</evidence>
<dbReference type="AlphaFoldDB" id="A0AAN8EUD2"/>
<feature type="region of interest" description="Disordered" evidence="2">
    <location>
        <begin position="1"/>
        <end position="25"/>
    </location>
</feature>
<dbReference type="PANTHER" id="PTHR10039:SF5">
    <property type="entry name" value="NACHT DOMAIN-CONTAINING PROTEIN"/>
    <property type="match status" value="1"/>
</dbReference>